<reference evidence="3" key="1">
    <citation type="submission" date="2022-11" db="UniProtKB">
        <authorList>
            <consortium name="WormBaseParasite"/>
        </authorList>
    </citation>
    <scope>IDENTIFICATION</scope>
</reference>
<accession>A0A914PTF7</accession>
<organism evidence="2 3">
    <name type="scientific">Panagrolaimus davidi</name>
    <dbReference type="NCBI Taxonomy" id="227884"/>
    <lineage>
        <taxon>Eukaryota</taxon>
        <taxon>Metazoa</taxon>
        <taxon>Ecdysozoa</taxon>
        <taxon>Nematoda</taxon>
        <taxon>Chromadorea</taxon>
        <taxon>Rhabditida</taxon>
        <taxon>Tylenchina</taxon>
        <taxon>Panagrolaimomorpha</taxon>
        <taxon>Panagrolaimoidea</taxon>
        <taxon>Panagrolaimidae</taxon>
        <taxon>Panagrolaimus</taxon>
    </lineage>
</organism>
<keyword evidence="2" id="KW-1185">Reference proteome</keyword>
<protein>
    <submittedName>
        <fullName evidence="3">Uncharacterized protein</fullName>
    </submittedName>
</protein>
<keyword evidence="1" id="KW-0732">Signal</keyword>
<name>A0A914PTF7_9BILA</name>
<dbReference type="WBParaSite" id="PDA_v2.g21978.t1">
    <property type="protein sequence ID" value="PDA_v2.g21978.t1"/>
    <property type="gene ID" value="PDA_v2.g21978"/>
</dbReference>
<feature type="signal peptide" evidence="1">
    <location>
        <begin position="1"/>
        <end position="20"/>
    </location>
</feature>
<sequence>MEAIISFLILITNLLFVCYGCFPTPQPQTVICPPNPCSLTGRRVIVSSTVNADCSYTTTASCTATPTADITVQGLQFNGAGPFYGLQQPLICDESTGQYSYTDTGGIQQPISSVVCVCGALLCNWNIMNCQIQDPVVGGPVTEADDDCNYQYEAYCTGPQTMIQFYNPNPTLIEQRPYPPGIQPVVCPAGKSGGYYFTDLSGNQQTTVRCNCV</sequence>
<feature type="chain" id="PRO_5037709318" evidence="1">
    <location>
        <begin position="21"/>
        <end position="213"/>
    </location>
</feature>
<proteinExistence type="predicted"/>
<dbReference type="Proteomes" id="UP000887578">
    <property type="component" value="Unplaced"/>
</dbReference>
<dbReference type="AlphaFoldDB" id="A0A914PTF7"/>
<evidence type="ECO:0000313" key="2">
    <source>
        <dbReference type="Proteomes" id="UP000887578"/>
    </source>
</evidence>
<evidence type="ECO:0000256" key="1">
    <source>
        <dbReference type="SAM" id="SignalP"/>
    </source>
</evidence>
<evidence type="ECO:0000313" key="3">
    <source>
        <dbReference type="WBParaSite" id="PDA_v2.g21978.t1"/>
    </source>
</evidence>